<evidence type="ECO:0000313" key="2">
    <source>
        <dbReference type="Proteomes" id="UP000445000"/>
    </source>
</evidence>
<organism evidence="1 2">
    <name type="scientific">Steroidobacter agaridevorans</name>
    <dbReference type="NCBI Taxonomy" id="2695856"/>
    <lineage>
        <taxon>Bacteria</taxon>
        <taxon>Pseudomonadati</taxon>
        <taxon>Pseudomonadota</taxon>
        <taxon>Gammaproteobacteria</taxon>
        <taxon>Steroidobacterales</taxon>
        <taxon>Steroidobacteraceae</taxon>
        <taxon>Steroidobacter</taxon>
    </lineage>
</organism>
<comment type="caution">
    <text evidence="1">The sequence shown here is derived from an EMBL/GenBank/DDBJ whole genome shotgun (WGS) entry which is preliminary data.</text>
</comment>
<dbReference type="AlphaFoldDB" id="A0A829YP12"/>
<reference evidence="2" key="1">
    <citation type="submission" date="2020-01" db="EMBL/GenBank/DDBJ databases">
        <title>'Steroidobacter agaridevorans' sp. nov., agar-degrading bacteria isolated from rhizosphere soils.</title>
        <authorList>
            <person name="Ikenaga M."/>
            <person name="Kataoka M."/>
            <person name="Murouchi A."/>
            <person name="Katsuragi S."/>
            <person name="Sakai M."/>
        </authorList>
    </citation>
    <scope>NUCLEOTIDE SEQUENCE [LARGE SCALE GENOMIC DNA]</scope>
    <source>
        <strain evidence="2">YU21-B</strain>
    </source>
</reference>
<protein>
    <submittedName>
        <fullName evidence="1">Uncharacterized protein</fullName>
    </submittedName>
</protein>
<proteinExistence type="predicted"/>
<sequence>MAPAQLLLVAAIHDLDDVALELGLAQVAELDRQQVAMHSQHGRQADREMDVGAALVGAELQKGVYSGHAKKLRFRGGREPTV</sequence>
<name>A0A829YP12_9GAMM</name>
<accession>A0A829YP12</accession>
<evidence type="ECO:0000313" key="1">
    <source>
        <dbReference type="EMBL" id="GFE84543.1"/>
    </source>
</evidence>
<keyword evidence="2" id="KW-1185">Reference proteome</keyword>
<dbReference type="Proteomes" id="UP000445000">
    <property type="component" value="Unassembled WGS sequence"/>
</dbReference>
<gene>
    <name evidence="1" type="ORF">GCM10011487_65430</name>
</gene>
<dbReference type="EMBL" id="BLJN01000009">
    <property type="protein sequence ID" value="GFE84543.1"/>
    <property type="molecule type" value="Genomic_DNA"/>
</dbReference>